<keyword evidence="2" id="KW-0489">Methyltransferase</keyword>
<dbReference type="Pfam" id="PF01555">
    <property type="entry name" value="N6_N4_Mtase"/>
    <property type="match status" value="2"/>
</dbReference>
<dbReference type="EC" id="2.1.1.-" evidence="5"/>
<reference evidence="7" key="1">
    <citation type="journal article" date="2005" name="Proc. Natl. Acad. Sci. U.S.A.">
        <title>The psychrophilic lifestyle as revealed by the genome sequence of Colwellia psychrerythraea 34H through genomic and proteomic analyses.</title>
        <authorList>
            <person name="Methe B.A."/>
            <person name="Nelson K.E."/>
            <person name="Deming J.W."/>
            <person name="Momen B."/>
            <person name="Melamud E."/>
            <person name="Zhang X."/>
            <person name="Moult J."/>
            <person name="Madupu R."/>
            <person name="Nelson W.C."/>
            <person name="Dodson R.J."/>
            <person name="Brinkac L.M."/>
            <person name="Daugherty S.C."/>
            <person name="Durkin A.S."/>
            <person name="DeBoy R.T."/>
            <person name="Kolonay J.F."/>
            <person name="Sullivan S.A."/>
            <person name="Zhou L."/>
            <person name="Davidsen T.M."/>
            <person name="Wu M."/>
            <person name="Huston A.L."/>
            <person name="Lewis M."/>
            <person name="Weaver B."/>
            <person name="Weidman J.F."/>
            <person name="Khouri H."/>
            <person name="Utterback T.R."/>
            <person name="Feldblyum T.V."/>
            <person name="Fraser C.M."/>
        </authorList>
    </citation>
    <scope>NUCLEOTIDE SEQUENCE [LARGE SCALE GENOMIC DNA]</scope>
    <source>
        <strain evidence="7">34H</strain>
    </source>
</reference>
<keyword evidence="3" id="KW-0808">Transferase</keyword>
<dbReference type="GO" id="GO:0003677">
    <property type="term" value="F:DNA binding"/>
    <property type="evidence" value="ECO:0007669"/>
    <property type="project" value="InterPro"/>
</dbReference>
<gene>
    <name evidence="7" type="ordered locus">CPS_0501</name>
</gene>
<dbReference type="InterPro" id="IPR001091">
    <property type="entry name" value="RM_Methyltransferase"/>
</dbReference>
<dbReference type="InterPro" id="IPR002052">
    <property type="entry name" value="DNA_methylase_N6_adenine_CS"/>
</dbReference>
<feature type="domain" description="DNA methylase N-4/N-6" evidence="6">
    <location>
        <begin position="25"/>
        <end position="142"/>
    </location>
</feature>
<name>Q489K5_COLP3</name>
<evidence type="ECO:0000259" key="6">
    <source>
        <dbReference type="Pfam" id="PF01555"/>
    </source>
</evidence>
<evidence type="ECO:0000313" key="7">
    <source>
        <dbReference type="EMBL" id="AAZ25972.1"/>
    </source>
</evidence>
<organism evidence="7 8">
    <name type="scientific">Colwellia psychrerythraea (strain 34H / ATCC BAA-681)</name>
    <name type="common">Vibrio psychroerythus</name>
    <dbReference type="NCBI Taxonomy" id="167879"/>
    <lineage>
        <taxon>Bacteria</taxon>
        <taxon>Pseudomonadati</taxon>
        <taxon>Pseudomonadota</taxon>
        <taxon>Gammaproteobacteria</taxon>
        <taxon>Alteromonadales</taxon>
        <taxon>Colwelliaceae</taxon>
        <taxon>Colwellia</taxon>
    </lineage>
</organism>
<dbReference type="SUPFAM" id="SSF53335">
    <property type="entry name" value="S-adenosyl-L-methionine-dependent methyltransferases"/>
    <property type="match status" value="1"/>
</dbReference>
<comment type="similarity">
    <text evidence="1 5">Belongs to the N(4)/N(6)-methyltransferase family.</text>
</comment>
<dbReference type="KEGG" id="cps:CPS_0501"/>
<accession>Q489K5</accession>
<dbReference type="STRING" id="167879.CPS_0501"/>
<dbReference type="Gene3D" id="3.40.50.150">
    <property type="entry name" value="Vaccinia Virus protein VP39"/>
    <property type="match status" value="1"/>
</dbReference>
<evidence type="ECO:0000256" key="5">
    <source>
        <dbReference type="RuleBase" id="RU362026"/>
    </source>
</evidence>
<dbReference type="InterPro" id="IPR029063">
    <property type="entry name" value="SAM-dependent_MTases_sf"/>
</dbReference>
<dbReference type="PROSITE" id="PS00092">
    <property type="entry name" value="N6_MTASE"/>
    <property type="match status" value="1"/>
</dbReference>
<protein>
    <recommendedName>
        <fullName evidence="5">Methyltransferase</fullName>
        <ecNumber evidence="5">2.1.1.-</ecNumber>
    </recommendedName>
</protein>
<dbReference type="InterPro" id="IPR002941">
    <property type="entry name" value="DNA_methylase_N4/N6"/>
</dbReference>
<evidence type="ECO:0000256" key="1">
    <source>
        <dbReference type="ARBA" id="ARBA00006594"/>
    </source>
</evidence>
<sequence length="230" mass="26616">MDSNFIISQSDAVDFLKSLPDESLDLVITDPPYESLEKHRKIGTTTRLKHSKSSSNNWFEIFPNSRFEELFIEIYRTLKNNTHFYLLCDQETAFIVKPIAESCGFKFWKPIVWDKMKIGMGYHYRARYEFILFFEKGKRKLNNLAIPDVLQVPRVYRGYPTEKPVALMDILIEQSTEKGFLICDPFMGSGSVGVSALSLSRKFYGNDLSIDSLNHTIDRIKNIEETPDTC</sequence>
<evidence type="ECO:0000256" key="2">
    <source>
        <dbReference type="ARBA" id="ARBA00022603"/>
    </source>
</evidence>
<evidence type="ECO:0000256" key="3">
    <source>
        <dbReference type="ARBA" id="ARBA00022679"/>
    </source>
</evidence>
<feature type="domain" description="DNA methylase N-4/N-6" evidence="6">
    <location>
        <begin position="157"/>
        <end position="210"/>
    </location>
</feature>
<dbReference type="GO" id="GO:0008170">
    <property type="term" value="F:N-methyltransferase activity"/>
    <property type="evidence" value="ECO:0007669"/>
    <property type="project" value="InterPro"/>
</dbReference>
<dbReference type="EMBL" id="CP000083">
    <property type="protein sequence ID" value="AAZ25972.1"/>
    <property type="molecule type" value="Genomic_DNA"/>
</dbReference>
<dbReference type="AlphaFoldDB" id="Q489K5"/>
<evidence type="ECO:0000256" key="4">
    <source>
        <dbReference type="ARBA" id="ARBA00022691"/>
    </source>
</evidence>
<dbReference type="PRINTS" id="PR00508">
    <property type="entry name" value="S21N4MTFRASE"/>
</dbReference>
<dbReference type="REBASE" id="11126">
    <property type="entry name" value="M.CpsORF501P"/>
</dbReference>
<keyword evidence="4" id="KW-0949">S-adenosyl-L-methionine</keyword>
<dbReference type="GO" id="GO:0032259">
    <property type="term" value="P:methylation"/>
    <property type="evidence" value="ECO:0007669"/>
    <property type="project" value="UniProtKB-KW"/>
</dbReference>
<dbReference type="Proteomes" id="UP000000547">
    <property type="component" value="Chromosome"/>
</dbReference>
<dbReference type="HOGENOM" id="CLU_024927_4_2_6"/>
<evidence type="ECO:0000313" key="8">
    <source>
        <dbReference type="Proteomes" id="UP000000547"/>
    </source>
</evidence>
<dbReference type="RefSeq" id="WP_011041362.1">
    <property type="nucleotide sequence ID" value="NC_003910.7"/>
</dbReference>
<proteinExistence type="inferred from homology"/>